<reference evidence="2 3" key="1">
    <citation type="submission" date="2024-02" db="EMBL/GenBank/DDBJ databases">
        <title>Chromosome-scale genome assembly of the rough periwinkle Littorina saxatilis.</title>
        <authorList>
            <person name="De Jode A."/>
            <person name="Faria R."/>
            <person name="Formenti G."/>
            <person name="Sims Y."/>
            <person name="Smith T.P."/>
            <person name="Tracey A."/>
            <person name="Wood J.M.D."/>
            <person name="Zagrodzka Z.B."/>
            <person name="Johannesson K."/>
            <person name="Butlin R.K."/>
            <person name="Leder E.H."/>
        </authorList>
    </citation>
    <scope>NUCLEOTIDE SEQUENCE [LARGE SCALE GENOMIC DNA]</scope>
    <source>
        <strain evidence="2">Snail1</strain>
        <tissue evidence="2">Muscle</tissue>
    </source>
</reference>
<dbReference type="Proteomes" id="UP001374579">
    <property type="component" value="Unassembled WGS sequence"/>
</dbReference>
<dbReference type="EMBL" id="JBAMIC010000001">
    <property type="protein sequence ID" value="KAK7116576.1"/>
    <property type="molecule type" value="Genomic_DNA"/>
</dbReference>
<keyword evidence="3" id="KW-1185">Reference proteome</keyword>
<sequence length="481" mass="55308">MEIEESLPSPQPEAWVYKPTEAENPELIDACMKNLTPTQPPDEMQVTLQGQDGNMMPNLTLMATEQSLRLQNAGVDIPFGNIRYVTTDCAILCSDPEQADRFVVMVSMRRPETPECDIFNMYIKPDTAETALAVLNFLHFHIFRYLKSVTNSEDPTVIQQYIRPLVRTEMQVQVHWRTEQKTWKDEKRFIVVDQECVALYTKPFQEQPTDVMFFWEEQHKMSAAKVSYIKSADCIFLQSPQMYLVIYCDQNKQTMIDAMKVAFRDTIKPVPKKAFEDPSVMLQWLSGNYVSPQDTSEMLEEAQPPYETMELEQTELDKLHKLEKELTDSLQTPPDSQERMMWNNSRPDLQRALERNELRQVDEKAWNFEANSVDHLLEAIGHIEKAMFSKVDYKAALATTLAMKRLFLESKVQRIRLLAQETAMDLLCKICLRGNVALKQASATRPGAAPPDGAQDPEDGDLLAREDEDEAMGEEEDDEDL</sequence>
<feature type="compositionally biased region" description="Acidic residues" evidence="1">
    <location>
        <begin position="455"/>
        <end position="481"/>
    </location>
</feature>
<name>A0AAN9C1A4_9CAEN</name>
<dbReference type="AlphaFoldDB" id="A0AAN9C1A4"/>
<evidence type="ECO:0000256" key="1">
    <source>
        <dbReference type="SAM" id="MobiDB-lite"/>
    </source>
</evidence>
<comment type="caution">
    <text evidence="2">The sequence shown here is derived from an EMBL/GenBank/DDBJ whole genome shotgun (WGS) entry which is preliminary data.</text>
</comment>
<protein>
    <submittedName>
        <fullName evidence="2">Uncharacterized protein</fullName>
    </submittedName>
</protein>
<feature type="region of interest" description="Disordered" evidence="1">
    <location>
        <begin position="441"/>
        <end position="481"/>
    </location>
</feature>
<evidence type="ECO:0000313" key="3">
    <source>
        <dbReference type="Proteomes" id="UP001374579"/>
    </source>
</evidence>
<accession>A0AAN9C1A4</accession>
<proteinExistence type="predicted"/>
<evidence type="ECO:0000313" key="2">
    <source>
        <dbReference type="EMBL" id="KAK7116576.1"/>
    </source>
</evidence>
<organism evidence="2 3">
    <name type="scientific">Littorina saxatilis</name>
    <dbReference type="NCBI Taxonomy" id="31220"/>
    <lineage>
        <taxon>Eukaryota</taxon>
        <taxon>Metazoa</taxon>
        <taxon>Spiralia</taxon>
        <taxon>Lophotrochozoa</taxon>
        <taxon>Mollusca</taxon>
        <taxon>Gastropoda</taxon>
        <taxon>Caenogastropoda</taxon>
        <taxon>Littorinimorpha</taxon>
        <taxon>Littorinoidea</taxon>
        <taxon>Littorinidae</taxon>
        <taxon>Littorina</taxon>
    </lineage>
</organism>
<gene>
    <name evidence="2" type="ORF">V1264_002237</name>
</gene>